<dbReference type="Pfam" id="PF00534">
    <property type="entry name" value="Glycos_transf_1"/>
    <property type="match status" value="1"/>
</dbReference>
<dbReference type="EC" id="2.4.-.-" evidence="2"/>
<accession>A0ABY5UYX5</accession>
<dbReference type="SUPFAM" id="SSF53756">
    <property type="entry name" value="UDP-Glycosyltransferase/glycogen phosphorylase"/>
    <property type="match status" value="1"/>
</dbReference>
<evidence type="ECO:0000259" key="1">
    <source>
        <dbReference type="Pfam" id="PF00534"/>
    </source>
</evidence>
<dbReference type="InterPro" id="IPR001296">
    <property type="entry name" value="Glyco_trans_1"/>
</dbReference>
<name>A0ABY5UYX5_9BACT</name>
<dbReference type="GeneID" id="82892261"/>
<sequence>MKTVFLMISRLLYDKGYTEYVETARIIRARHPDTEFQLLGNIDPSYPKAVPETVVKQDCANGTIVYLGYVPDVIPLIRKADCIVHPSYYFEGLSRVLMEALAMGKPIIASDIPGCRETVEHGKNGFLIPPQDIPELVDTVSKFLSLDSAARKQMGYYGRIKAEREFDVKNVISVYRKITDAFYNGHHIE</sequence>
<gene>
    <name evidence="2" type="ORF">NQ491_10965</name>
</gene>
<feature type="domain" description="Glycosyl transferase family 1" evidence="1">
    <location>
        <begin position="2"/>
        <end position="159"/>
    </location>
</feature>
<evidence type="ECO:0000313" key="2">
    <source>
        <dbReference type="EMBL" id="UWN57146.1"/>
    </source>
</evidence>
<dbReference type="RefSeq" id="WP_019245491.1">
    <property type="nucleotide sequence ID" value="NZ_CAPH01000009.1"/>
</dbReference>
<organism evidence="2 3">
    <name type="scientific">Alistipes ihumii AP11</name>
    <dbReference type="NCBI Taxonomy" id="1211813"/>
    <lineage>
        <taxon>Bacteria</taxon>
        <taxon>Pseudomonadati</taxon>
        <taxon>Bacteroidota</taxon>
        <taxon>Bacteroidia</taxon>
        <taxon>Bacteroidales</taxon>
        <taxon>Rikenellaceae</taxon>
        <taxon>Alistipes</taxon>
    </lineage>
</organism>
<keyword evidence="2" id="KW-0328">Glycosyltransferase</keyword>
<dbReference type="PANTHER" id="PTHR12526:SF638">
    <property type="entry name" value="SPORE COAT PROTEIN SA"/>
    <property type="match status" value="1"/>
</dbReference>
<proteinExistence type="predicted"/>
<dbReference type="Proteomes" id="UP001059295">
    <property type="component" value="Chromosome"/>
</dbReference>
<evidence type="ECO:0000313" key="3">
    <source>
        <dbReference type="Proteomes" id="UP001059295"/>
    </source>
</evidence>
<reference evidence="2" key="1">
    <citation type="journal article" date="2022" name="Cell">
        <title>Design, construction, and in vivo augmentation of a complex gut microbiome.</title>
        <authorList>
            <person name="Cheng A.G."/>
            <person name="Ho P.Y."/>
            <person name="Aranda-Diaz A."/>
            <person name="Jain S."/>
            <person name="Yu F.B."/>
            <person name="Meng X."/>
            <person name="Wang M."/>
            <person name="Iakiviak M."/>
            <person name="Nagashima K."/>
            <person name="Zhao A."/>
            <person name="Murugkar P."/>
            <person name="Patil A."/>
            <person name="Atabakhsh K."/>
            <person name="Weakley A."/>
            <person name="Yan J."/>
            <person name="Brumbaugh A.R."/>
            <person name="Higginbottom S."/>
            <person name="Dimas A."/>
            <person name="Shiver A.L."/>
            <person name="Deutschbauer A."/>
            <person name="Neff N."/>
            <person name="Sonnenburg J.L."/>
            <person name="Huang K.C."/>
            <person name="Fischbach M.A."/>
        </authorList>
    </citation>
    <scope>NUCLEOTIDE SEQUENCE</scope>
    <source>
        <strain evidence="2">AP11</strain>
    </source>
</reference>
<dbReference type="PANTHER" id="PTHR12526">
    <property type="entry name" value="GLYCOSYLTRANSFERASE"/>
    <property type="match status" value="1"/>
</dbReference>
<dbReference type="Gene3D" id="3.40.50.2000">
    <property type="entry name" value="Glycogen Phosphorylase B"/>
    <property type="match status" value="1"/>
</dbReference>
<keyword evidence="2" id="KW-0808">Transferase</keyword>
<protein>
    <submittedName>
        <fullName evidence="2">Glycosyltransferase</fullName>
        <ecNumber evidence="2">2.4.-.-</ecNumber>
    </submittedName>
</protein>
<dbReference type="GO" id="GO:0016757">
    <property type="term" value="F:glycosyltransferase activity"/>
    <property type="evidence" value="ECO:0007669"/>
    <property type="project" value="UniProtKB-KW"/>
</dbReference>
<keyword evidence="3" id="KW-1185">Reference proteome</keyword>
<dbReference type="EMBL" id="CP102294">
    <property type="protein sequence ID" value="UWN57146.1"/>
    <property type="molecule type" value="Genomic_DNA"/>
</dbReference>